<dbReference type="Proteomes" id="UP000325672">
    <property type="component" value="Unassembled WGS sequence"/>
</dbReference>
<dbReference type="Pfam" id="PF00106">
    <property type="entry name" value="adh_short"/>
    <property type="match status" value="1"/>
</dbReference>
<reference evidence="5 6" key="1">
    <citation type="submission" date="2019-04" db="EMBL/GenBank/DDBJ databases">
        <title>Friends and foes A comparative genomics study of 23 Aspergillus species from section Flavi.</title>
        <authorList>
            <consortium name="DOE Joint Genome Institute"/>
            <person name="Kjaerbolling I."/>
            <person name="Vesth T."/>
            <person name="Frisvad J.C."/>
            <person name="Nybo J.L."/>
            <person name="Theobald S."/>
            <person name="Kildgaard S."/>
            <person name="Isbrandt T."/>
            <person name="Kuo A."/>
            <person name="Sato A."/>
            <person name="Lyhne E.K."/>
            <person name="Kogle M.E."/>
            <person name="Wiebenga A."/>
            <person name="Kun R.S."/>
            <person name="Lubbers R.J."/>
            <person name="Makela M.R."/>
            <person name="Barry K."/>
            <person name="Chovatia M."/>
            <person name="Clum A."/>
            <person name="Daum C."/>
            <person name="Haridas S."/>
            <person name="He G."/>
            <person name="LaButti K."/>
            <person name="Lipzen A."/>
            <person name="Mondo S."/>
            <person name="Riley R."/>
            <person name="Salamov A."/>
            <person name="Simmons B.A."/>
            <person name="Magnuson J.K."/>
            <person name="Henrissat B."/>
            <person name="Mortensen U.H."/>
            <person name="Larsen T.O."/>
            <person name="Devries R.P."/>
            <person name="Grigoriev I.V."/>
            <person name="Machida M."/>
            <person name="Baker S.E."/>
            <person name="Andersen M.R."/>
        </authorList>
    </citation>
    <scope>NUCLEOTIDE SEQUENCE [LARGE SCALE GENOMIC DNA]</scope>
    <source>
        <strain evidence="5 6">CBS 117625</strain>
    </source>
</reference>
<evidence type="ECO:0008006" key="7">
    <source>
        <dbReference type="Google" id="ProtNLM"/>
    </source>
</evidence>
<proteinExistence type="inferred from homology"/>
<accession>A0A5N6SIE6</accession>
<keyword evidence="6" id="KW-1185">Reference proteome</keyword>
<dbReference type="PRINTS" id="PR00080">
    <property type="entry name" value="SDRFAMILY"/>
</dbReference>
<name>A0A5N6SIE6_ASPPS</name>
<keyword evidence="2" id="KW-0521">NADP</keyword>
<evidence type="ECO:0000256" key="1">
    <source>
        <dbReference type="ARBA" id="ARBA00006484"/>
    </source>
</evidence>
<dbReference type="OrthoDB" id="1274115at2759"/>
<evidence type="ECO:0000256" key="2">
    <source>
        <dbReference type="ARBA" id="ARBA00022857"/>
    </source>
</evidence>
<comment type="similarity">
    <text evidence="1 4">Belongs to the short-chain dehydrogenases/reductases (SDR) family.</text>
</comment>
<dbReference type="GO" id="GO:0044550">
    <property type="term" value="P:secondary metabolite biosynthetic process"/>
    <property type="evidence" value="ECO:0007669"/>
    <property type="project" value="UniProtKB-ARBA"/>
</dbReference>
<dbReference type="GO" id="GO:0016491">
    <property type="term" value="F:oxidoreductase activity"/>
    <property type="evidence" value="ECO:0007669"/>
    <property type="project" value="UniProtKB-KW"/>
</dbReference>
<dbReference type="InterPro" id="IPR036291">
    <property type="entry name" value="NAD(P)-bd_dom_sf"/>
</dbReference>
<dbReference type="InterPro" id="IPR051911">
    <property type="entry name" value="SDR_oxidoreductase"/>
</dbReference>
<dbReference type="RefSeq" id="XP_031908937.1">
    <property type="nucleotide sequence ID" value="XM_032060847.1"/>
</dbReference>
<evidence type="ECO:0000256" key="3">
    <source>
        <dbReference type="ARBA" id="ARBA00023002"/>
    </source>
</evidence>
<gene>
    <name evidence="5" type="ORF">BDV38DRAFT_287349</name>
</gene>
<dbReference type="AlphaFoldDB" id="A0A5N6SIE6"/>
<dbReference type="SUPFAM" id="SSF51735">
    <property type="entry name" value="NAD(P)-binding Rossmann-fold domains"/>
    <property type="match status" value="1"/>
</dbReference>
<dbReference type="PRINTS" id="PR00081">
    <property type="entry name" value="GDHRDH"/>
</dbReference>
<dbReference type="PROSITE" id="PS00061">
    <property type="entry name" value="ADH_SHORT"/>
    <property type="match status" value="1"/>
</dbReference>
<dbReference type="GeneID" id="43645057"/>
<organism evidence="5 6">
    <name type="scientific">Aspergillus pseudotamarii</name>
    <dbReference type="NCBI Taxonomy" id="132259"/>
    <lineage>
        <taxon>Eukaryota</taxon>
        <taxon>Fungi</taxon>
        <taxon>Dikarya</taxon>
        <taxon>Ascomycota</taxon>
        <taxon>Pezizomycotina</taxon>
        <taxon>Eurotiomycetes</taxon>
        <taxon>Eurotiomycetidae</taxon>
        <taxon>Eurotiales</taxon>
        <taxon>Aspergillaceae</taxon>
        <taxon>Aspergillus</taxon>
        <taxon>Aspergillus subgen. Circumdati</taxon>
    </lineage>
</organism>
<dbReference type="InterPro" id="IPR002347">
    <property type="entry name" value="SDR_fam"/>
</dbReference>
<dbReference type="PANTHER" id="PTHR43976:SF16">
    <property type="entry name" value="SHORT-CHAIN DEHYDROGENASE_REDUCTASE FAMILY PROTEIN"/>
    <property type="match status" value="1"/>
</dbReference>
<evidence type="ECO:0000313" key="6">
    <source>
        <dbReference type="Proteomes" id="UP000325672"/>
    </source>
</evidence>
<dbReference type="InterPro" id="IPR020904">
    <property type="entry name" value="Sc_DH/Rdtase_CS"/>
</dbReference>
<dbReference type="CDD" id="cd05374">
    <property type="entry name" value="17beta-HSD-like_SDR_c"/>
    <property type="match status" value="1"/>
</dbReference>
<keyword evidence="3" id="KW-0560">Oxidoreductase</keyword>
<evidence type="ECO:0000256" key="4">
    <source>
        <dbReference type="RuleBase" id="RU000363"/>
    </source>
</evidence>
<protein>
    <recommendedName>
        <fullName evidence="7">NAD(P)-binding protein</fullName>
    </recommendedName>
</protein>
<sequence>MSRIWFITDCSSGFGRQLAIAAAQNGYKVVATSRDPSKLDDLRELGVTPIKLDVHDESDIRAVIDNVEFTIRPIDIFVNDIGYILEESSQSNEEITAQFDTNVFSQIRVLRAVLPYMRAGRSGVVANFGSIGGWNGTPAAGLYCASKAAVTIYTESLAAELAPFHIDVTCVEPGYFRTDFLTGAHKMVAKKRILELDVSTQHTRNGLAAYSLR</sequence>
<evidence type="ECO:0000313" key="5">
    <source>
        <dbReference type="EMBL" id="KAE8132874.1"/>
    </source>
</evidence>
<dbReference type="PANTHER" id="PTHR43976">
    <property type="entry name" value="SHORT CHAIN DEHYDROGENASE"/>
    <property type="match status" value="1"/>
</dbReference>
<dbReference type="Gene3D" id="3.40.50.720">
    <property type="entry name" value="NAD(P)-binding Rossmann-like Domain"/>
    <property type="match status" value="1"/>
</dbReference>
<dbReference type="EMBL" id="ML743625">
    <property type="protein sequence ID" value="KAE8132874.1"/>
    <property type="molecule type" value="Genomic_DNA"/>
</dbReference>